<dbReference type="Proteomes" id="UP000022910">
    <property type="component" value="Unassembled WGS sequence"/>
</dbReference>
<evidence type="ECO:0000256" key="1">
    <source>
        <dbReference type="SAM" id="MobiDB-lite"/>
    </source>
</evidence>
<proteinExistence type="predicted"/>
<gene>
    <name evidence="2" type="ORF">RirG_058970</name>
</gene>
<organism evidence="2 3">
    <name type="scientific">Rhizophagus irregularis (strain DAOM 197198w)</name>
    <name type="common">Glomus intraradices</name>
    <dbReference type="NCBI Taxonomy" id="1432141"/>
    <lineage>
        <taxon>Eukaryota</taxon>
        <taxon>Fungi</taxon>
        <taxon>Fungi incertae sedis</taxon>
        <taxon>Mucoromycota</taxon>
        <taxon>Glomeromycotina</taxon>
        <taxon>Glomeromycetes</taxon>
        <taxon>Glomerales</taxon>
        <taxon>Glomeraceae</taxon>
        <taxon>Rhizophagus</taxon>
    </lineage>
</organism>
<dbReference type="AlphaFoldDB" id="A0A015N3A9"/>
<accession>A0A015N3A9</accession>
<keyword evidence="3" id="KW-1185">Reference proteome</keyword>
<dbReference type="HOGENOM" id="CLU_183939_0_0_1"/>
<dbReference type="EMBL" id="JEMT01014238">
    <property type="protein sequence ID" value="EXX73603.1"/>
    <property type="molecule type" value="Genomic_DNA"/>
</dbReference>
<feature type="region of interest" description="Disordered" evidence="1">
    <location>
        <begin position="17"/>
        <end position="51"/>
    </location>
</feature>
<evidence type="ECO:0000313" key="3">
    <source>
        <dbReference type="Proteomes" id="UP000022910"/>
    </source>
</evidence>
<protein>
    <submittedName>
        <fullName evidence="2">Uncharacterized protein</fullName>
    </submittedName>
</protein>
<reference evidence="2 3" key="1">
    <citation type="submission" date="2014-02" db="EMBL/GenBank/DDBJ databases">
        <title>Single nucleus genome sequencing reveals high similarity among nuclei of an endomycorrhizal fungus.</title>
        <authorList>
            <person name="Lin K."/>
            <person name="Geurts R."/>
            <person name="Zhang Z."/>
            <person name="Limpens E."/>
            <person name="Saunders D.G."/>
            <person name="Mu D."/>
            <person name="Pang E."/>
            <person name="Cao H."/>
            <person name="Cha H."/>
            <person name="Lin T."/>
            <person name="Zhou Q."/>
            <person name="Shang Y."/>
            <person name="Li Y."/>
            <person name="Ivanov S."/>
            <person name="Sharma T."/>
            <person name="Velzen R.V."/>
            <person name="Ruijter N.D."/>
            <person name="Aanen D.K."/>
            <person name="Win J."/>
            <person name="Kamoun S."/>
            <person name="Bisseling T."/>
            <person name="Huang S."/>
        </authorList>
    </citation>
    <scope>NUCLEOTIDE SEQUENCE [LARGE SCALE GENOMIC DNA]</scope>
    <source>
        <strain evidence="3">DAOM197198w</strain>
    </source>
</reference>
<sequence>MDVEIWNRYGKNTNTAEAAHSLVNRTGTQLKKRNQKNKEDKNSLKRKYGQSKIQSIDENIYEFESDNSQSKKVDIEEIRLRLELEIEDRKMNLKET</sequence>
<name>A0A015N3A9_RHIIW</name>
<comment type="caution">
    <text evidence="2">The sequence shown here is derived from an EMBL/GenBank/DDBJ whole genome shotgun (WGS) entry which is preliminary data.</text>
</comment>
<evidence type="ECO:0000313" key="2">
    <source>
        <dbReference type="EMBL" id="EXX73603.1"/>
    </source>
</evidence>